<sequence>MTDWKRVKQELTEAGYSGFEFDSGDTAVSGLSGEWVSGKIAREGGLKHENQSLLIRILDALSGDGGAVDATPENAPERIRNIATEHGLEVVIISVSADKARIAVCDPSKHDL</sequence>
<gene>
    <name evidence="1" type="ORF">SAMN06266787_12222</name>
</gene>
<accession>A0A238YZ19</accession>
<dbReference type="AlphaFoldDB" id="A0A238YZ19"/>
<proteinExistence type="predicted"/>
<name>A0A238YZ19_HALEZ</name>
<dbReference type="Proteomes" id="UP000198297">
    <property type="component" value="Unassembled WGS sequence"/>
</dbReference>
<dbReference type="RefSeq" id="WP_089309342.1">
    <property type="nucleotide sequence ID" value="NZ_FZNK01000022.1"/>
</dbReference>
<reference evidence="1 2" key="1">
    <citation type="submission" date="2017-06" db="EMBL/GenBank/DDBJ databases">
        <authorList>
            <person name="Kim H.J."/>
            <person name="Triplett B.A."/>
        </authorList>
    </citation>
    <scope>NUCLEOTIDE SEQUENCE [LARGE SCALE GENOMIC DNA]</scope>
    <source>
        <strain evidence="1 2">DSM 19316</strain>
    </source>
</reference>
<evidence type="ECO:0000313" key="1">
    <source>
        <dbReference type="EMBL" id="SNR76317.1"/>
    </source>
</evidence>
<protein>
    <submittedName>
        <fullName evidence="1">Uncharacterized protein</fullName>
    </submittedName>
</protein>
<dbReference type="EMBL" id="FZNK01000022">
    <property type="protein sequence ID" value="SNR76317.1"/>
    <property type="molecule type" value="Genomic_DNA"/>
</dbReference>
<evidence type="ECO:0000313" key="2">
    <source>
        <dbReference type="Proteomes" id="UP000198297"/>
    </source>
</evidence>
<organism evidence="1 2">
    <name type="scientific">Halorubrum ezzemoulense</name>
    <name type="common">Halorubrum chaoviator</name>
    <dbReference type="NCBI Taxonomy" id="337243"/>
    <lineage>
        <taxon>Archaea</taxon>
        <taxon>Methanobacteriati</taxon>
        <taxon>Methanobacteriota</taxon>
        <taxon>Stenosarchaea group</taxon>
        <taxon>Halobacteria</taxon>
        <taxon>Halobacteriales</taxon>
        <taxon>Haloferacaceae</taxon>
        <taxon>Halorubrum</taxon>
    </lineage>
</organism>